<dbReference type="InterPro" id="IPR036129">
    <property type="entry name" value="Glycerate_kinase_sf"/>
</dbReference>
<dbReference type="InterPro" id="IPR018193">
    <property type="entry name" value="Glyc_kinase_flavodox-like_fold"/>
</dbReference>
<comment type="similarity">
    <text evidence="1 4">Belongs to the glycerate kinase type-1 family.</text>
</comment>
<evidence type="ECO:0000313" key="5">
    <source>
        <dbReference type="EMBL" id="SDM41879.1"/>
    </source>
</evidence>
<protein>
    <submittedName>
        <fullName evidence="5">Glycerate kinase</fullName>
    </submittedName>
</protein>
<keyword evidence="3 4" id="KW-0418">Kinase</keyword>
<dbReference type="PANTHER" id="PTHR21599:SF0">
    <property type="entry name" value="GLYCERATE KINASE"/>
    <property type="match status" value="1"/>
</dbReference>
<dbReference type="NCBIfam" id="TIGR00045">
    <property type="entry name" value="glycerate kinase"/>
    <property type="match status" value="1"/>
</dbReference>
<organism evidence="5 6">
    <name type="scientific">Lachnospira pectinoschiza</name>
    <dbReference type="NCBI Taxonomy" id="28052"/>
    <lineage>
        <taxon>Bacteria</taxon>
        <taxon>Bacillati</taxon>
        <taxon>Bacillota</taxon>
        <taxon>Clostridia</taxon>
        <taxon>Lachnospirales</taxon>
        <taxon>Lachnospiraceae</taxon>
        <taxon>Lachnospira</taxon>
    </lineage>
</organism>
<name>A0A1G9T2E1_9FIRM</name>
<evidence type="ECO:0000256" key="3">
    <source>
        <dbReference type="ARBA" id="ARBA00022777"/>
    </source>
</evidence>
<dbReference type="EMBL" id="FNHZ01000001">
    <property type="protein sequence ID" value="SDM41879.1"/>
    <property type="molecule type" value="Genomic_DNA"/>
</dbReference>
<dbReference type="Gene3D" id="3.90.1510.10">
    <property type="entry name" value="Glycerate kinase, domain 2"/>
    <property type="match status" value="1"/>
</dbReference>
<dbReference type="PANTHER" id="PTHR21599">
    <property type="entry name" value="GLYCERATE KINASE"/>
    <property type="match status" value="1"/>
</dbReference>
<keyword evidence="6" id="KW-1185">Reference proteome</keyword>
<evidence type="ECO:0000313" key="6">
    <source>
        <dbReference type="Proteomes" id="UP000187651"/>
    </source>
</evidence>
<sequence>MKVLVAIDSFKGSLTSMEAGEACKRGILKAYEETDKLKKEDIVVKPLADGGEGTTEALITGLGGKLIKLEVTGPDKKKVFAQYGILADNKTAVIEMAESSGITLVKREELNPWKATTFGLGEILKDALDRGCREFIIGIGGSATTEVGFGMLQAIGYKFFDKDNKELSYDFENLANVEKIDASGLDKRFDDCHFNIACDVNNPLYGERGAVYIFGPQKGVKADEKELMDSYVKHFASVADKEMSTNYDLLEGAGAAGGLGFAFKTFFKNVDLNPGIDIVLKAISLEEELNDTDIVVTGEGQLDGQTAMGKVPVGVSKLAKKYGCTVLAIAGGVTRDATACNHEGIDAFFPIVRGVTSLDEAMMPQNATKNLEESVEQIFRLIYNVSYNN</sequence>
<proteinExistence type="inferred from homology"/>
<dbReference type="InterPro" id="IPR004381">
    <property type="entry name" value="Glycerate_kinase"/>
</dbReference>
<dbReference type="InterPro" id="IPR018197">
    <property type="entry name" value="Glycerate_kinase_RE-like"/>
</dbReference>
<dbReference type="AlphaFoldDB" id="A0A1G9T2E1"/>
<dbReference type="Gene3D" id="3.40.50.10350">
    <property type="entry name" value="Glycerate kinase, domain 1"/>
    <property type="match status" value="1"/>
</dbReference>
<gene>
    <name evidence="5" type="ORF">SAMN05216544_0187</name>
</gene>
<evidence type="ECO:0000256" key="1">
    <source>
        <dbReference type="ARBA" id="ARBA00006284"/>
    </source>
</evidence>
<dbReference type="OrthoDB" id="9774290at2"/>
<evidence type="ECO:0000256" key="2">
    <source>
        <dbReference type="ARBA" id="ARBA00022679"/>
    </source>
</evidence>
<dbReference type="Pfam" id="PF02595">
    <property type="entry name" value="Gly_kinase"/>
    <property type="match status" value="1"/>
</dbReference>
<dbReference type="Proteomes" id="UP000187651">
    <property type="component" value="Unassembled WGS sequence"/>
</dbReference>
<evidence type="ECO:0000256" key="4">
    <source>
        <dbReference type="PIRNR" id="PIRNR006078"/>
    </source>
</evidence>
<reference evidence="6" key="1">
    <citation type="submission" date="2016-10" db="EMBL/GenBank/DDBJ databases">
        <authorList>
            <person name="Varghese N."/>
            <person name="Submissions S."/>
        </authorList>
    </citation>
    <scope>NUCLEOTIDE SEQUENCE [LARGE SCALE GENOMIC DNA]</scope>
    <source>
        <strain evidence="6">M83</strain>
    </source>
</reference>
<dbReference type="GO" id="GO:0008887">
    <property type="term" value="F:glycerate kinase activity"/>
    <property type="evidence" value="ECO:0007669"/>
    <property type="project" value="UniProtKB-UniRule"/>
</dbReference>
<keyword evidence="2 4" id="KW-0808">Transferase</keyword>
<dbReference type="RefSeq" id="WP_074520491.1">
    <property type="nucleotide sequence ID" value="NZ_FNHZ01000001.1"/>
</dbReference>
<dbReference type="PIRSF" id="PIRSF006078">
    <property type="entry name" value="GlxK"/>
    <property type="match status" value="1"/>
</dbReference>
<accession>A0A1G9T2E1</accession>
<dbReference type="GO" id="GO:0031388">
    <property type="term" value="P:organic acid phosphorylation"/>
    <property type="evidence" value="ECO:0007669"/>
    <property type="project" value="UniProtKB-UniRule"/>
</dbReference>
<dbReference type="SUPFAM" id="SSF110738">
    <property type="entry name" value="Glycerate kinase I"/>
    <property type="match status" value="1"/>
</dbReference>